<proteinExistence type="predicted"/>
<dbReference type="InParanoid" id="C4XXA5"/>
<evidence type="ECO:0000313" key="1">
    <source>
        <dbReference type="EMBL" id="EEQ36456.1"/>
    </source>
</evidence>
<sequence>MSALQPSYIGFIGSTKDALLVIQAALDKKIPTVSRRPLHRERNSLIRSGHVFVFIEERSGIKRWTDGVSWSASRILGRFLVYRQLDTSSVREKHARRKNSRKFASVLPRRFGPGAGARASIRPAEDHGLIKKTISVALDSSAAKSETVHLISYYSAHDVLSGKLTRPTQGNLAHIDVSRRLSDSVGCSSLGGKTPSGDEAQYFLDSSYQLSDMSVFSVADAEPRKIAHDSADHSNLRLAADSIAWSSQETASMMHYLQPPAAAAAAAGVSHLAQGPFSSSLPPYFPTLHQPQKYASSGQLDYLSLQLPQQMHTLHSHASMLQPPMQQVPEQSTHVSQMLTQQFPTPEDLHTPGFHASPYSSETLPFPLGSPTLNAVQGSQFLSRPSLYARSAQQNLAADHFATDHSDRDSSDHYYA</sequence>
<dbReference type="Proteomes" id="UP000007703">
    <property type="component" value="Unassembled WGS sequence"/>
</dbReference>
<name>C4XXA5_CLAL4</name>
<organism evidence="1 2">
    <name type="scientific">Clavispora lusitaniae (strain ATCC 42720)</name>
    <name type="common">Yeast</name>
    <name type="synonym">Candida lusitaniae</name>
    <dbReference type="NCBI Taxonomy" id="306902"/>
    <lineage>
        <taxon>Eukaryota</taxon>
        <taxon>Fungi</taxon>
        <taxon>Dikarya</taxon>
        <taxon>Ascomycota</taxon>
        <taxon>Saccharomycotina</taxon>
        <taxon>Pichiomycetes</taxon>
        <taxon>Metschnikowiaceae</taxon>
        <taxon>Clavispora</taxon>
    </lineage>
</organism>
<dbReference type="InterPro" id="IPR018608">
    <property type="entry name" value="Gti1/Pac2"/>
</dbReference>
<protein>
    <recommendedName>
        <fullName evidence="3">Transcriptional regulator</fullName>
    </recommendedName>
</protein>
<dbReference type="AlphaFoldDB" id="C4XXA5"/>
<dbReference type="KEGG" id="clu:CLUG_00578"/>
<dbReference type="PANTHER" id="PTHR28027:SF2">
    <property type="entry name" value="TRANSCRIPTIONAL REGULATOR MIT1"/>
    <property type="match status" value="1"/>
</dbReference>
<dbReference type="Pfam" id="PF09729">
    <property type="entry name" value="Gti1_Pac2"/>
    <property type="match status" value="1"/>
</dbReference>
<reference evidence="1 2" key="1">
    <citation type="journal article" date="2009" name="Nature">
        <title>Evolution of pathogenicity and sexual reproduction in eight Candida genomes.</title>
        <authorList>
            <person name="Butler G."/>
            <person name="Rasmussen M.D."/>
            <person name="Lin M.F."/>
            <person name="Santos M.A."/>
            <person name="Sakthikumar S."/>
            <person name="Munro C.A."/>
            <person name="Rheinbay E."/>
            <person name="Grabherr M."/>
            <person name="Forche A."/>
            <person name="Reedy J.L."/>
            <person name="Agrafioti I."/>
            <person name="Arnaud M.B."/>
            <person name="Bates S."/>
            <person name="Brown A.J."/>
            <person name="Brunke S."/>
            <person name="Costanzo M.C."/>
            <person name="Fitzpatrick D.A."/>
            <person name="de Groot P.W."/>
            <person name="Harris D."/>
            <person name="Hoyer L.L."/>
            <person name="Hube B."/>
            <person name="Klis F.M."/>
            <person name="Kodira C."/>
            <person name="Lennard N."/>
            <person name="Logue M.E."/>
            <person name="Martin R."/>
            <person name="Neiman A.M."/>
            <person name="Nikolaou E."/>
            <person name="Quail M.A."/>
            <person name="Quinn J."/>
            <person name="Santos M.C."/>
            <person name="Schmitzberger F.F."/>
            <person name="Sherlock G."/>
            <person name="Shah P."/>
            <person name="Silverstein K.A."/>
            <person name="Skrzypek M.S."/>
            <person name="Soll D."/>
            <person name="Staggs R."/>
            <person name="Stansfield I."/>
            <person name="Stumpf M.P."/>
            <person name="Sudbery P.E."/>
            <person name="Srikantha T."/>
            <person name="Zeng Q."/>
            <person name="Berman J."/>
            <person name="Berriman M."/>
            <person name="Heitman J."/>
            <person name="Gow N.A."/>
            <person name="Lorenz M.C."/>
            <person name="Birren B.W."/>
            <person name="Kellis M."/>
            <person name="Cuomo C.A."/>
        </authorList>
    </citation>
    <scope>NUCLEOTIDE SEQUENCE [LARGE SCALE GENOMIC DNA]</scope>
    <source>
        <strain evidence="1 2">ATCC 42720</strain>
    </source>
</reference>
<dbReference type="OrthoDB" id="5572844at2759"/>
<accession>C4XXA5</accession>
<dbReference type="EMBL" id="CH408076">
    <property type="protein sequence ID" value="EEQ36456.1"/>
    <property type="molecule type" value="Genomic_DNA"/>
</dbReference>
<dbReference type="HOGENOM" id="CLU_660570_0_0_1"/>
<evidence type="ECO:0008006" key="3">
    <source>
        <dbReference type="Google" id="ProtNLM"/>
    </source>
</evidence>
<gene>
    <name evidence="1" type="ORF">CLUG_00578</name>
</gene>
<dbReference type="GeneID" id="8500034"/>
<dbReference type="PANTHER" id="PTHR28027">
    <property type="entry name" value="TRANSCRIPTIONAL REGULATOR MIT1"/>
    <property type="match status" value="1"/>
</dbReference>
<dbReference type="GO" id="GO:0003677">
    <property type="term" value="F:DNA binding"/>
    <property type="evidence" value="ECO:0007669"/>
    <property type="project" value="TreeGrafter"/>
</dbReference>
<dbReference type="VEuPathDB" id="FungiDB:CLUG_00578"/>
<evidence type="ECO:0000313" key="2">
    <source>
        <dbReference type="Proteomes" id="UP000007703"/>
    </source>
</evidence>